<gene>
    <name evidence="7" type="ORF">PCL_05336</name>
</gene>
<proteinExistence type="predicted"/>
<dbReference type="PANTHER" id="PTHR15107">
    <property type="entry name" value="RETINOBLASTOMA BINDING PROTEIN 8"/>
    <property type="match status" value="1"/>
</dbReference>
<sequence length="706" mass="77790">MTTHGEGDPAMDATKPWFEFGRAILDNALQDACNRIDLLLAAEQRGDSIANDELHSTKAKADSVEAPIRGPGHGIPSFDEPPVSTAPSLVTPASLMPLSGVDENTVAALQSDNAQLRRRFNALSQNFKKARDALQKRKDERDKWMEHATYLEGLIDAAEKEHGIQILQRADQLPGPSAESRTDPGEPRSEAGASPKSGDGTTRVDSEHPPALADVNSELPPVPADFADAAERVPGPLPSDSTQGEEEESAANLPTLPHQGVVDEVSIKEEPSSDVPVVVSERMIRKRKQEDAAGPSIKAEAQEDSSPIPSGGRYGVQTQESLDLDDIENRIETPRKRKDQEHSAASSANTAPRPRISFATPTAVPNRQPLLPKTAFARSSALTPLSVNVRLARSVEYKPRDTPRQKRHLGHGIGSLAEDGGVYGTTPSARRDEPTDQGAAGRLSTLLNSPSAAEDAIISRSAKKRRGLLSSDERLPIPQRRELPFDKVVENTSRSPLAKGEDAPRLPSSSHKRVARDRSPQRKKQSILASSLRGKPPSELRLDDFKINSLANDGHDFAYTEVVRDRDDRACLPGCTDMHCCGKQFRALALSQRPDPPLTPAQRVEEQKLLEEYLGDYAYRLATMNREERDELWVEAKTQELANKYGKHRHRFSRMQSPPGFWNADFPSTQELEADKAEAAKREKQAIMERYREAMRPGGRWMFKDE</sequence>
<dbReference type="Proteomes" id="UP000245956">
    <property type="component" value="Unassembled WGS sequence"/>
</dbReference>
<dbReference type="InterPro" id="IPR033316">
    <property type="entry name" value="RBBP8-like"/>
</dbReference>
<name>A0A2U3DV40_PURLI</name>
<accession>A0A2U3DV40</accession>
<organism evidence="7 8">
    <name type="scientific">Purpureocillium lilacinum</name>
    <name type="common">Paecilomyces lilacinus</name>
    <dbReference type="NCBI Taxonomy" id="33203"/>
    <lineage>
        <taxon>Eukaryota</taxon>
        <taxon>Fungi</taxon>
        <taxon>Dikarya</taxon>
        <taxon>Ascomycota</taxon>
        <taxon>Pezizomycotina</taxon>
        <taxon>Sordariomycetes</taxon>
        <taxon>Hypocreomycetidae</taxon>
        <taxon>Hypocreales</taxon>
        <taxon>Ophiocordycipitaceae</taxon>
        <taxon>Purpureocillium</taxon>
    </lineage>
</organism>
<keyword evidence="4" id="KW-0175">Coiled coil</keyword>
<feature type="compositionally biased region" description="Basic residues" evidence="5">
    <location>
        <begin position="510"/>
        <end position="525"/>
    </location>
</feature>
<keyword evidence="3" id="KW-0539">Nucleus</keyword>
<evidence type="ECO:0000256" key="4">
    <source>
        <dbReference type="SAM" id="Coils"/>
    </source>
</evidence>
<feature type="region of interest" description="Disordered" evidence="5">
    <location>
        <begin position="390"/>
        <end position="535"/>
    </location>
</feature>
<keyword evidence="2" id="KW-0227">DNA damage</keyword>
<evidence type="ECO:0000256" key="1">
    <source>
        <dbReference type="ARBA" id="ARBA00004123"/>
    </source>
</evidence>
<dbReference type="Pfam" id="PF08573">
    <property type="entry name" value="SAE2"/>
    <property type="match status" value="1"/>
</dbReference>
<feature type="domain" description="DNA endonuclease activator Ctp1 C-terminal" evidence="6">
    <location>
        <begin position="558"/>
        <end position="671"/>
    </location>
</feature>
<evidence type="ECO:0000313" key="7">
    <source>
        <dbReference type="EMBL" id="PWI66118.1"/>
    </source>
</evidence>
<dbReference type="PANTHER" id="PTHR15107:SF0">
    <property type="entry name" value="DNA ENDONUCLEASE ACTIVATOR CTP1 C-TERMINAL DOMAIN-CONTAINING PROTEIN"/>
    <property type="match status" value="1"/>
</dbReference>
<feature type="region of interest" description="Disordered" evidence="5">
    <location>
        <begin position="169"/>
        <end position="370"/>
    </location>
</feature>
<feature type="compositionally biased region" description="Basic and acidic residues" evidence="5">
    <location>
        <begin position="180"/>
        <end position="189"/>
    </location>
</feature>
<evidence type="ECO:0000256" key="3">
    <source>
        <dbReference type="ARBA" id="ARBA00023242"/>
    </source>
</evidence>
<reference evidence="7 8" key="1">
    <citation type="journal article" date="2016" name="Front. Microbiol.">
        <title>Genome and transcriptome sequences reveal the specific parasitism of the nematophagous Purpureocillium lilacinum 36-1.</title>
        <authorList>
            <person name="Xie J."/>
            <person name="Li S."/>
            <person name="Mo C."/>
            <person name="Xiao X."/>
            <person name="Peng D."/>
            <person name="Wang G."/>
            <person name="Xiao Y."/>
        </authorList>
    </citation>
    <scope>NUCLEOTIDE SEQUENCE [LARGE SCALE GENOMIC DNA]</scope>
    <source>
        <strain evidence="7 8">36-1</strain>
    </source>
</reference>
<evidence type="ECO:0000259" key="6">
    <source>
        <dbReference type="Pfam" id="PF08573"/>
    </source>
</evidence>
<dbReference type="AlphaFoldDB" id="A0A2U3DV40"/>
<feature type="compositionally biased region" description="Basic and acidic residues" evidence="5">
    <location>
        <begin position="327"/>
        <end position="342"/>
    </location>
</feature>
<dbReference type="GO" id="GO:0003684">
    <property type="term" value="F:damaged DNA binding"/>
    <property type="evidence" value="ECO:0007669"/>
    <property type="project" value="TreeGrafter"/>
</dbReference>
<dbReference type="GO" id="GO:0010792">
    <property type="term" value="P:DNA double-strand break processing involved in repair via single-strand annealing"/>
    <property type="evidence" value="ECO:0007669"/>
    <property type="project" value="TreeGrafter"/>
</dbReference>
<protein>
    <recommendedName>
        <fullName evidence="6">DNA endonuclease activator Ctp1 C-terminal domain-containing protein</fullName>
    </recommendedName>
</protein>
<dbReference type="InterPro" id="IPR013882">
    <property type="entry name" value="Ctp1_C"/>
</dbReference>
<dbReference type="EMBL" id="LCWV01000027">
    <property type="protein sequence ID" value="PWI66118.1"/>
    <property type="molecule type" value="Genomic_DNA"/>
</dbReference>
<feature type="coiled-coil region" evidence="4">
    <location>
        <begin position="106"/>
        <end position="133"/>
    </location>
</feature>
<comment type="caution">
    <text evidence="7">The sequence shown here is derived from an EMBL/GenBank/DDBJ whole genome shotgun (WGS) entry which is preliminary data.</text>
</comment>
<dbReference type="GO" id="GO:0005634">
    <property type="term" value="C:nucleus"/>
    <property type="evidence" value="ECO:0007669"/>
    <property type="project" value="UniProtKB-SubCell"/>
</dbReference>
<evidence type="ECO:0000256" key="2">
    <source>
        <dbReference type="ARBA" id="ARBA00022763"/>
    </source>
</evidence>
<comment type="subcellular location">
    <subcellularLocation>
        <location evidence="1">Nucleus</location>
    </subcellularLocation>
</comment>
<evidence type="ECO:0000256" key="5">
    <source>
        <dbReference type="SAM" id="MobiDB-lite"/>
    </source>
</evidence>
<evidence type="ECO:0000313" key="8">
    <source>
        <dbReference type="Proteomes" id="UP000245956"/>
    </source>
</evidence>
<feature type="compositionally biased region" description="Basic and acidic residues" evidence="5">
    <location>
        <begin position="393"/>
        <end position="404"/>
    </location>
</feature>
<feature type="compositionally biased region" description="Basic and acidic residues" evidence="5">
    <location>
        <begin position="471"/>
        <end position="489"/>
    </location>
</feature>